<dbReference type="PROSITE" id="PS50943">
    <property type="entry name" value="HTH_CROC1"/>
    <property type="match status" value="1"/>
</dbReference>
<dbReference type="InterPro" id="IPR010982">
    <property type="entry name" value="Lambda_DNA-bd_dom_sf"/>
</dbReference>
<dbReference type="SUPFAM" id="SSF51306">
    <property type="entry name" value="LexA/Signal peptidase"/>
    <property type="match status" value="1"/>
</dbReference>
<dbReference type="Gene3D" id="2.10.109.10">
    <property type="entry name" value="Umud Fragment, subunit A"/>
    <property type="match status" value="1"/>
</dbReference>
<evidence type="ECO:0000313" key="3">
    <source>
        <dbReference type="Proteomes" id="UP000188879"/>
    </source>
</evidence>
<keyword evidence="3" id="KW-1185">Reference proteome</keyword>
<comment type="caution">
    <text evidence="2">The sequence shown here is derived from an EMBL/GenBank/DDBJ whole genome shotgun (WGS) entry which is preliminary data.</text>
</comment>
<dbReference type="InterPro" id="IPR001387">
    <property type="entry name" value="Cro/C1-type_HTH"/>
</dbReference>
<dbReference type="AlphaFoldDB" id="A0A1V2H8Z0"/>
<dbReference type="RefSeq" id="WP_076955700.1">
    <property type="nucleotide sequence ID" value="NZ_MLCO01000012.1"/>
</dbReference>
<evidence type="ECO:0000259" key="1">
    <source>
        <dbReference type="PROSITE" id="PS50943"/>
    </source>
</evidence>
<dbReference type="OrthoDB" id="7475093at2"/>
<sequence length="259" mass="28854">MKYELLLSRIDERLRAMGTPTRPLSERKACLMAGVGENTIRHMKPPREHAPKPENLKRLADVLGVPPAYFLEAAVSDSPAPAEVSLGPVTMEPVQVRSHVQAGVWREAMEWQSEEWFPITVPADPRYPGIPKYGLLVRGDSMDKVYPNGSMVVVIRYTDLGRLPRPGERVVVQRRGAAGFEATLKEYQVDERGRHLLWPRSSHPAFQDPIILPAPSVAMDDAEDVDQTIDCSEEDYSHASGEADLAITALVVGSYRPEY</sequence>
<protein>
    <recommendedName>
        <fullName evidence="1">HTH cro/C1-type domain-containing protein</fullName>
    </recommendedName>
</protein>
<dbReference type="InterPro" id="IPR036286">
    <property type="entry name" value="LexA/Signal_pep-like_sf"/>
</dbReference>
<accession>A0A1V2H8Z0</accession>
<dbReference type="InterPro" id="IPR015927">
    <property type="entry name" value="Peptidase_S24_S26A/B/C"/>
</dbReference>
<dbReference type="Gene3D" id="1.10.260.40">
    <property type="entry name" value="lambda repressor-like DNA-binding domains"/>
    <property type="match status" value="1"/>
</dbReference>
<dbReference type="CDD" id="cd06529">
    <property type="entry name" value="S24_LexA-like"/>
    <property type="match status" value="1"/>
</dbReference>
<reference evidence="2 3" key="1">
    <citation type="submission" date="2016-10" db="EMBL/GenBank/DDBJ databases">
        <title>Draft Genome sequence of Roseomonas sp. strain M3.</title>
        <authorList>
            <person name="Subhash Y."/>
            <person name="Lee S."/>
        </authorList>
    </citation>
    <scope>NUCLEOTIDE SEQUENCE [LARGE SCALE GENOMIC DNA]</scope>
    <source>
        <strain evidence="2 3">M3</strain>
    </source>
</reference>
<organism evidence="2 3">
    <name type="scientific">Teichococcus deserti</name>
    <dbReference type="NCBI Taxonomy" id="1817963"/>
    <lineage>
        <taxon>Bacteria</taxon>
        <taxon>Pseudomonadati</taxon>
        <taxon>Pseudomonadota</taxon>
        <taxon>Alphaproteobacteria</taxon>
        <taxon>Acetobacterales</taxon>
        <taxon>Roseomonadaceae</taxon>
        <taxon>Roseomonas</taxon>
    </lineage>
</organism>
<proteinExistence type="predicted"/>
<name>A0A1V2H8Z0_9PROT</name>
<gene>
    <name evidence="2" type="ORF">BKE38_01950</name>
</gene>
<dbReference type="Proteomes" id="UP000188879">
    <property type="component" value="Unassembled WGS sequence"/>
</dbReference>
<dbReference type="EMBL" id="MLCO01000012">
    <property type="protein sequence ID" value="ONG58819.1"/>
    <property type="molecule type" value="Genomic_DNA"/>
</dbReference>
<feature type="domain" description="HTH cro/C1-type" evidence="1">
    <location>
        <begin position="51"/>
        <end position="70"/>
    </location>
</feature>
<dbReference type="InterPro" id="IPR039418">
    <property type="entry name" value="LexA-like"/>
</dbReference>
<dbReference type="Pfam" id="PF00717">
    <property type="entry name" value="Peptidase_S24"/>
    <property type="match status" value="1"/>
</dbReference>
<evidence type="ECO:0000313" key="2">
    <source>
        <dbReference type="EMBL" id="ONG58819.1"/>
    </source>
</evidence>
<dbReference type="GO" id="GO:0003677">
    <property type="term" value="F:DNA binding"/>
    <property type="evidence" value="ECO:0007669"/>
    <property type="project" value="InterPro"/>
</dbReference>
<dbReference type="CDD" id="cd00093">
    <property type="entry name" value="HTH_XRE"/>
    <property type="match status" value="1"/>
</dbReference>